<accession>A0ACB8DJM8</accession>
<dbReference type="EMBL" id="CM023480">
    <property type="protein sequence ID" value="KAH7970797.1"/>
    <property type="molecule type" value="Genomic_DNA"/>
</dbReference>
<comment type="caution">
    <text evidence="1">The sequence shown here is derived from an EMBL/GenBank/DDBJ whole genome shotgun (WGS) entry which is preliminary data.</text>
</comment>
<sequence>MVAVVGNPDVTGENRRHALTLPSSLWMNDLWGRPMADPRSHKSYRPLTVLSFSKQVKSSELAGQQKTLDRLTRVANHDDSKSLHIPFEQ</sequence>
<evidence type="ECO:0000313" key="2">
    <source>
        <dbReference type="Proteomes" id="UP000821865"/>
    </source>
</evidence>
<evidence type="ECO:0000313" key="1">
    <source>
        <dbReference type="EMBL" id="KAH7970797.1"/>
    </source>
</evidence>
<organism evidence="1 2">
    <name type="scientific">Dermacentor silvarum</name>
    <name type="common">Tick</name>
    <dbReference type="NCBI Taxonomy" id="543639"/>
    <lineage>
        <taxon>Eukaryota</taxon>
        <taxon>Metazoa</taxon>
        <taxon>Ecdysozoa</taxon>
        <taxon>Arthropoda</taxon>
        <taxon>Chelicerata</taxon>
        <taxon>Arachnida</taxon>
        <taxon>Acari</taxon>
        <taxon>Parasitiformes</taxon>
        <taxon>Ixodida</taxon>
        <taxon>Ixodoidea</taxon>
        <taxon>Ixodidae</taxon>
        <taxon>Rhipicephalinae</taxon>
        <taxon>Dermacentor</taxon>
    </lineage>
</organism>
<gene>
    <name evidence="1" type="ORF">HPB49_015635</name>
</gene>
<protein>
    <submittedName>
        <fullName evidence="1">Uncharacterized protein</fullName>
    </submittedName>
</protein>
<reference evidence="1" key="1">
    <citation type="submission" date="2020-05" db="EMBL/GenBank/DDBJ databases">
        <title>Large-scale comparative analyses of tick genomes elucidate their genetic diversity and vector capacities.</title>
        <authorList>
            <person name="Jia N."/>
            <person name="Wang J."/>
            <person name="Shi W."/>
            <person name="Du L."/>
            <person name="Sun Y."/>
            <person name="Zhan W."/>
            <person name="Jiang J."/>
            <person name="Wang Q."/>
            <person name="Zhang B."/>
            <person name="Ji P."/>
            <person name="Sakyi L.B."/>
            <person name="Cui X."/>
            <person name="Yuan T."/>
            <person name="Jiang B."/>
            <person name="Yang W."/>
            <person name="Lam T.T.-Y."/>
            <person name="Chang Q."/>
            <person name="Ding S."/>
            <person name="Wang X."/>
            <person name="Zhu J."/>
            <person name="Ruan X."/>
            <person name="Zhao L."/>
            <person name="Wei J."/>
            <person name="Que T."/>
            <person name="Du C."/>
            <person name="Cheng J."/>
            <person name="Dai P."/>
            <person name="Han X."/>
            <person name="Huang E."/>
            <person name="Gao Y."/>
            <person name="Liu J."/>
            <person name="Shao H."/>
            <person name="Ye R."/>
            <person name="Li L."/>
            <person name="Wei W."/>
            <person name="Wang X."/>
            <person name="Wang C."/>
            <person name="Yang T."/>
            <person name="Huo Q."/>
            <person name="Li W."/>
            <person name="Guo W."/>
            <person name="Chen H."/>
            <person name="Zhou L."/>
            <person name="Ni X."/>
            <person name="Tian J."/>
            <person name="Zhou Y."/>
            <person name="Sheng Y."/>
            <person name="Liu T."/>
            <person name="Pan Y."/>
            <person name="Xia L."/>
            <person name="Li J."/>
            <person name="Zhao F."/>
            <person name="Cao W."/>
        </authorList>
    </citation>
    <scope>NUCLEOTIDE SEQUENCE</scope>
    <source>
        <strain evidence="1">Dsil-2018</strain>
    </source>
</reference>
<name>A0ACB8DJM8_DERSI</name>
<dbReference type="Proteomes" id="UP000821865">
    <property type="component" value="Chromosome 11"/>
</dbReference>
<proteinExistence type="predicted"/>
<keyword evidence="2" id="KW-1185">Reference proteome</keyword>